<name>A0ABD3HFJ7_9MARC</name>
<dbReference type="Proteomes" id="UP001633002">
    <property type="component" value="Unassembled WGS sequence"/>
</dbReference>
<reference evidence="2 3" key="1">
    <citation type="submission" date="2024-09" db="EMBL/GenBank/DDBJ databases">
        <title>Chromosome-scale assembly of Riccia sorocarpa.</title>
        <authorList>
            <person name="Paukszto L."/>
        </authorList>
    </citation>
    <scope>NUCLEOTIDE SEQUENCE [LARGE SCALE GENOMIC DNA]</scope>
    <source>
        <strain evidence="2">LP-2024</strain>
        <tissue evidence="2">Aerial parts of the thallus</tissue>
    </source>
</reference>
<protein>
    <submittedName>
        <fullName evidence="2">Uncharacterized protein</fullName>
    </submittedName>
</protein>
<feature type="region of interest" description="Disordered" evidence="1">
    <location>
        <begin position="50"/>
        <end position="70"/>
    </location>
</feature>
<evidence type="ECO:0000256" key="1">
    <source>
        <dbReference type="SAM" id="MobiDB-lite"/>
    </source>
</evidence>
<accession>A0ABD3HFJ7</accession>
<dbReference type="EMBL" id="JBJQOH010000004">
    <property type="protein sequence ID" value="KAL3688929.1"/>
    <property type="molecule type" value="Genomic_DNA"/>
</dbReference>
<organism evidence="2 3">
    <name type="scientific">Riccia sorocarpa</name>
    <dbReference type="NCBI Taxonomy" id="122646"/>
    <lineage>
        <taxon>Eukaryota</taxon>
        <taxon>Viridiplantae</taxon>
        <taxon>Streptophyta</taxon>
        <taxon>Embryophyta</taxon>
        <taxon>Marchantiophyta</taxon>
        <taxon>Marchantiopsida</taxon>
        <taxon>Marchantiidae</taxon>
        <taxon>Marchantiales</taxon>
        <taxon>Ricciaceae</taxon>
        <taxon>Riccia</taxon>
    </lineage>
</organism>
<keyword evidence="3" id="KW-1185">Reference proteome</keyword>
<proteinExistence type="predicted"/>
<evidence type="ECO:0000313" key="2">
    <source>
        <dbReference type="EMBL" id="KAL3688929.1"/>
    </source>
</evidence>
<gene>
    <name evidence="2" type="ORF">R1sor_015238</name>
</gene>
<dbReference type="AlphaFoldDB" id="A0ABD3HFJ7"/>
<sequence>MVTSQVLIQPAATEVKQLTPVVSYTGLMNQVEMKQLHSVVTSAETVFEEARPDKGKQLAAEEGEPDGNPVETGVYKREFNQEISGLCTTGPALVQLQAHYDAMGDPLRPWEYMAVHAKAPSLHLNEVTRNDMDRDMTPLREDLFNFIKERVEQRKRDQEELFQSVFSRNPVPKIGQVNPVRMPPSSFEQVGFLSSLQSRGYLDWLDANERTQSAESLRLLDPELRERWMDATGFTQNLVSSCSGVFGLMQELYSAYDLLYHNCKQIRDLLDKLARCQHRFNSQFTRNIETGALLEIMYGLLDKADPTGKCFTEYEEKVYEMRKLLDRDQEFWFRSRRTDMGHADVKTSVLYRCQRPK</sequence>
<comment type="caution">
    <text evidence="2">The sequence shown here is derived from an EMBL/GenBank/DDBJ whole genome shotgun (WGS) entry which is preliminary data.</text>
</comment>
<evidence type="ECO:0000313" key="3">
    <source>
        <dbReference type="Proteomes" id="UP001633002"/>
    </source>
</evidence>